<gene>
    <name evidence="3" type="ORF">BD310DRAFT_815465</name>
</gene>
<keyword evidence="4" id="KW-1185">Reference proteome</keyword>
<sequence length="419" mass="45481">MASLVLVFKQPRTWIPESLASPFKIFDQEHRARWVGSPRCKRLLSGFLAGYLSGPGALTVVLTLVSGVFLGFFVLWVLEVVHENGNCYGECSTTPTVSAFPKSTRFVHSEAVDLEQDYEVSASGSEDHTAPSDAYAHVVGCQLSSDGVVLTVEVALEHALVQGRDVHLELPVDLLELHTGCLAWTAPLASTDATLTSTDATLASEDCLAGYVASPKHQHARSPSATLEEDRHSGAVAVLEMDGDEFKFNPHAPTFVPPSVSCPDPGKHDFLAVHNFPAAAPRDSNRNCPASQSRWPGRPPAPAPAPVHAPSRQLPRARTPGRPNAKSLLLVPQHHNHHRLGPAMLSSSAIRDPTMERYKRICHWRGTAMAARRCKRESIAANADVEAEAEAEREAERVALEVIAKVVDEDEDGCAWMPF</sequence>
<reference evidence="3 4" key="1">
    <citation type="submission" date="2019-01" db="EMBL/GenBank/DDBJ databases">
        <title>Draft genome sequences of three monokaryotic isolates of the white-rot basidiomycete fungus Dichomitus squalens.</title>
        <authorList>
            <consortium name="DOE Joint Genome Institute"/>
            <person name="Lopez S.C."/>
            <person name="Andreopoulos B."/>
            <person name="Pangilinan J."/>
            <person name="Lipzen A."/>
            <person name="Riley R."/>
            <person name="Ahrendt S."/>
            <person name="Ng V."/>
            <person name="Barry K."/>
            <person name="Daum C."/>
            <person name="Grigoriev I.V."/>
            <person name="Hilden K.S."/>
            <person name="Makela M.R."/>
            <person name="de Vries R.P."/>
        </authorList>
    </citation>
    <scope>NUCLEOTIDE SEQUENCE [LARGE SCALE GENOMIC DNA]</scope>
    <source>
        <strain evidence="3 4">CBS 464.89</strain>
    </source>
</reference>
<evidence type="ECO:0000256" key="2">
    <source>
        <dbReference type="SAM" id="Phobius"/>
    </source>
</evidence>
<name>A0A4Q9Q0D6_9APHY</name>
<dbReference type="Proteomes" id="UP000292082">
    <property type="component" value="Unassembled WGS sequence"/>
</dbReference>
<accession>A0A4Q9Q0D6</accession>
<keyword evidence="2" id="KW-0472">Membrane</keyword>
<organism evidence="3 4">
    <name type="scientific">Dichomitus squalens</name>
    <dbReference type="NCBI Taxonomy" id="114155"/>
    <lineage>
        <taxon>Eukaryota</taxon>
        <taxon>Fungi</taxon>
        <taxon>Dikarya</taxon>
        <taxon>Basidiomycota</taxon>
        <taxon>Agaricomycotina</taxon>
        <taxon>Agaricomycetes</taxon>
        <taxon>Polyporales</taxon>
        <taxon>Polyporaceae</taxon>
        <taxon>Dichomitus</taxon>
    </lineage>
</organism>
<dbReference type="EMBL" id="ML145105">
    <property type="protein sequence ID" value="TBU60401.1"/>
    <property type="molecule type" value="Genomic_DNA"/>
</dbReference>
<evidence type="ECO:0000256" key="1">
    <source>
        <dbReference type="SAM" id="MobiDB-lite"/>
    </source>
</evidence>
<feature type="transmembrane region" description="Helical" evidence="2">
    <location>
        <begin position="48"/>
        <end position="78"/>
    </location>
</feature>
<keyword evidence="2" id="KW-0812">Transmembrane</keyword>
<dbReference type="AlphaFoldDB" id="A0A4Q9Q0D6"/>
<protein>
    <submittedName>
        <fullName evidence="3">Uncharacterized protein</fullName>
    </submittedName>
</protein>
<evidence type="ECO:0000313" key="4">
    <source>
        <dbReference type="Proteomes" id="UP000292082"/>
    </source>
</evidence>
<proteinExistence type="predicted"/>
<feature type="region of interest" description="Disordered" evidence="1">
    <location>
        <begin position="281"/>
        <end position="322"/>
    </location>
</feature>
<evidence type="ECO:0000313" key="3">
    <source>
        <dbReference type="EMBL" id="TBU60401.1"/>
    </source>
</evidence>
<feature type="compositionally biased region" description="Pro residues" evidence="1">
    <location>
        <begin position="297"/>
        <end position="307"/>
    </location>
</feature>
<keyword evidence="2" id="KW-1133">Transmembrane helix</keyword>